<evidence type="ECO:0000259" key="2">
    <source>
        <dbReference type="Pfam" id="PF06114"/>
    </source>
</evidence>
<evidence type="ECO:0000256" key="1">
    <source>
        <dbReference type="SAM" id="MobiDB-lite"/>
    </source>
</evidence>
<evidence type="ECO:0000313" key="3">
    <source>
        <dbReference type="EMBL" id="XCH30217.1"/>
    </source>
</evidence>
<feature type="region of interest" description="Disordered" evidence="1">
    <location>
        <begin position="87"/>
        <end position="166"/>
    </location>
</feature>
<gene>
    <name evidence="3" type="ORF">ABRQ22_00525</name>
</gene>
<feature type="compositionally biased region" description="Basic and acidic residues" evidence="1">
    <location>
        <begin position="157"/>
        <end position="166"/>
    </location>
</feature>
<accession>A0AAU8G276</accession>
<name>A0AAU8G276_9MICO</name>
<protein>
    <submittedName>
        <fullName evidence="3">ImmA/IrrE family metallo-endopeptidase</fullName>
    </submittedName>
</protein>
<feature type="domain" description="IrrE N-terminal-like" evidence="2">
    <location>
        <begin position="161"/>
        <end position="229"/>
    </location>
</feature>
<dbReference type="InterPro" id="IPR010359">
    <property type="entry name" value="IrrE_HExxH"/>
</dbReference>
<dbReference type="RefSeq" id="WP_353708210.1">
    <property type="nucleotide sequence ID" value="NZ_CP159290.1"/>
</dbReference>
<proteinExistence type="predicted"/>
<sequence>MLERAPSLEPVGAGIAVAPNAVLPDHSPTARSVAMLVHIQDPGAHYVATPARWRELGRRLTPDARPLVILRPRGPVMIVFDVRHTEPLSEGSPPLPHDVSSPMAISTGLTDDEVSLRLGARRRQRDARRDPVTLADTGKHLGGTASSSRGVSLQRRPTKDGRPGDVHRLRYDVTVNRNDAPQDRLASLLHELGHIYCGHLGTYNPKHWSDRSFVGDTAGELEAETVAHIVLSRLDPHLEMGRYIESQLRRHDADVPPISLQTVLTVAGLCLQMADRRLPRRRD</sequence>
<organism evidence="3">
    <name type="scientific">Cellulosimicrobium sp. ES-005</name>
    <dbReference type="NCBI Taxonomy" id="3163031"/>
    <lineage>
        <taxon>Bacteria</taxon>
        <taxon>Bacillati</taxon>
        <taxon>Actinomycetota</taxon>
        <taxon>Actinomycetes</taxon>
        <taxon>Micrococcales</taxon>
        <taxon>Promicromonosporaceae</taxon>
        <taxon>Cellulosimicrobium</taxon>
    </lineage>
</organism>
<dbReference type="EMBL" id="CP159290">
    <property type="protein sequence ID" value="XCH30217.1"/>
    <property type="molecule type" value="Genomic_DNA"/>
</dbReference>
<dbReference type="Pfam" id="PF06114">
    <property type="entry name" value="Peptidase_M78"/>
    <property type="match status" value="1"/>
</dbReference>
<dbReference type="AlphaFoldDB" id="A0AAU8G276"/>
<reference evidence="3" key="1">
    <citation type="submission" date="2024-06" db="EMBL/GenBank/DDBJ databases">
        <title>Complete genome sequence of the cellulolytic actinobacterium, Cellulosimicrobium ES-005.</title>
        <authorList>
            <person name="Matthews C.T."/>
            <person name="Underwood K.D."/>
            <person name="Ghanchi K.M."/>
            <person name="Fields S.D."/>
            <person name="Gardner S.G."/>
        </authorList>
    </citation>
    <scope>NUCLEOTIDE SEQUENCE</scope>
    <source>
        <strain evidence="3">ES-005</strain>
    </source>
</reference>